<feature type="transmembrane region" description="Helical" evidence="2">
    <location>
        <begin position="230"/>
        <end position="249"/>
    </location>
</feature>
<keyword evidence="2" id="KW-1133">Transmembrane helix</keyword>
<evidence type="ECO:0000256" key="2">
    <source>
        <dbReference type="SAM" id="Phobius"/>
    </source>
</evidence>
<dbReference type="InterPro" id="IPR025645">
    <property type="entry name" value="DUF4349"/>
</dbReference>
<dbReference type="STRING" id="1408416.GCA_000702765_01351"/>
<dbReference type="RefSeq" id="WP_035370082.1">
    <property type="nucleotide sequence ID" value="NZ_LR215050.1"/>
</dbReference>
<evidence type="ECO:0000313" key="5">
    <source>
        <dbReference type="Proteomes" id="UP000290909"/>
    </source>
</evidence>
<sequence length="272" mass="30681">MKKIILGVIFIFTLFMLIGCSTSGVPADRDDDANVGELAQEVTEPNRKLIFKVTMGVLVDDVEAYVIHIKKALNSDEWIDSESTSLNESRLVIRVKTTRLDNFLDEISNGNKVTQFEKTAQDISKQYVDIETQILNYELQLARLQELYENASLSEMIFINEQISKVQSELARLKGNLSNFDSLVEYSTVTLSVSSNPKDVEKPSFFNQLGNSFMKGVDLLVAAFRGISNLVMFFLPIGVIVSGVTFIGYRISKNKKMKKLLKQQKKDKEKGE</sequence>
<keyword evidence="2" id="KW-0472">Membrane</keyword>
<keyword evidence="5" id="KW-1185">Reference proteome</keyword>
<feature type="coiled-coil region" evidence="1">
    <location>
        <begin position="127"/>
        <end position="154"/>
    </location>
</feature>
<proteinExistence type="predicted"/>
<evidence type="ECO:0000259" key="3">
    <source>
        <dbReference type="Pfam" id="PF14257"/>
    </source>
</evidence>
<feature type="domain" description="DUF4349" evidence="3">
    <location>
        <begin position="47"/>
        <end position="246"/>
    </location>
</feature>
<dbReference type="PROSITE" id="PS51257">
    <property type="entry name" value="PROKAR_LIPOPROTEIN"/>
    <property type="match status" value="1"/>
</dbReference>
<dbReference type="EMBL" id="LR215050">
    <property type="protein sequence ID" value="VEU83120.1"/>
    <property type="molecule type" value="Genomic_DNA"/>
</dbReference>
<organism evidence="4 5">
    <name type="scientific">Acholeplasma hippikon</name>
    <dbReference type="NCBI Taxonomy" id="264636"/>
    <lineage>
        <taxon>Bacteria</taxon>
        <taxon>Bacillati</taxon>
        <taxon>Mycoplasmatota</taxon>
        <taxon>Mollicutes</taxon>
        <taxon>Acholeplasmatales</taxon>
        <taxon>Acholeplasmataceae</taxon>
        <taxon>Acholeplasma</taxon>
    </lineage>
</organism>
<dbReference type="KEGG" id="ahk:NCTC10172_01172"/>
<dbReference type="AlphaFoldDB" id="A0A449BL14"/>
<name>A0A449BL14_9MOLU</name>
<accession>A0A449BL14</accession>
<keyword evidence="2" id="KW-0812">Transmembrane</keyword>
<evidence type="ECO:0000256" key="1">
    <source>
        <dbReference type="SAM" id="Coils"/>
    </source>
</evidence>
<keyword evidence="1" id="KW-0175">Coiled coil</keyword>
<dbReference type="Pfam" id="PF14257">
    <property type="entry name" value="DUF4349"/>
    <property type="match status" value="1"/>
</dbReference>
<dbReference type="Proteomes" id="UP000290909">
    <property type="component" value="Chromosome"/>
</dbReference>
<protein>
    <recommendedName>
        <fullName evidence="3">DUF4349 domain-containing protein</fullName>
    </recommendedName>
</protein>
<evidence type="ECO:0000313" key="4">
    <source>
        <dbReference type="EMBL" id="VEU83120.1"/>
    </source>
</evidence>
<gene>
    <name evidence="4" type="ORF">NCTC10172_01172</name>
</gene>
<reference evidence="4 5" key="1">
    <citation type="submission" date="2019-01" db="EMBL/GenBank/DDBJ databases">
        <authorList>
            <consortium name="Pathogen Informatics"/>
        </authorList>
    </citation>
    <scope>NUCLEOTIDE SEQUENCE [LARGE SCALE GENOMIC DNA]</scope>
    <source>
        <strain evidence="4 5">NCTC10172</strain>
    </source>
</reference>